<dbReference type="Proteomes" id="UP000186104">
    <property type="component" value="Chromosome"/>
</dbReference>
<organism evidence="8 9">
    <name type="scientific">Dietzia timorensis</name>
    <dbReference type="NCBI Taxonomy" id="499555"/>
    <lineage>
        <taxon>Bacteria</taxon>
        <taxon>Bacillati</taxon>
        <taxon>Actinomycetota</taxon>
        <taxon>Actinomycetes</taxon>
        <taxon>Mycobacteriales</taxon>
        <taxon>Dietziaceae</taxon>
        <taxon>Dietzia</taxon>
    </lineage>
</organism>
<dbReference type="STRING" id="499555.BJL86_1535"/>
<dbReference type="Pfam" id="PF12823">
    <property type="entry name" value="DUF3817"/>
    <property type="match status" value="1"/>
</dbReference>
<feature type="transmembrane region" description="Helical" evidence="6">
    <location>
        <begin position="12"/>
        <end position="31"/>
    </location>
</feature>
<dbReference type="AlphaFoldDB" id="A0A173LNM9"/>
<dbReference type="PANTHER" id="PTHR40077">
    <property type="entry name" value="MEMBRANE PROTEIN-RELATED"/>
    <property type="match status" value="1"/>
</dbReference>
<evidence type="ECO:0000259" key="7">
    <source>
        <dbReference type="Pfam" id="PF12823"/>
    </source>
</evidence>
<comment type="subcellular location">
    <subcellularLocation>
        <location evidence="1">Cell membrane</location>
        <topology evidence="1">Multi-pass membrane protein</topology>
    </subcellularLocation>
</comment>
<dbReference type="KEGG" id="dtm:BJL86_1535"/>
<evidence type="ECO:0000313" key="9">
    <source>
        <dbReference type="Proteomes" id="UP000186104"/>
    </source>
</evidence>
<keyword evidence="3 6" id="KW-0812">Transmembrane</keyword>
<keyword evidence="2" id="KW-1003">Cell membrane</keyword>
<dbReference type="EMBL" id="CP015961">
    <property type="protein sequence ID" value="ANI92312.1"/>
    <property type="molecule type" value="Genomic_DNA"/>
</dbReference>
<sequence>MGPITLFRRFALAEVVTWTLLIAGMILKYGFDQPWATSIGGGIHGFVFLCYVVVIVFLAIDQKWKPVHTLAGLVSAVIPYATIPFERWALKQPIVTDPWRLREGGDTPKSPLEKLAAAVIARPLTAAGIALVVVIIVFILLLFVGPPVG</sequence>
<protein>
    <submittedName>
        <fullName evidence="8">Putative membrane protein</fullName>
    </submittedName>
</protein>
<feature type="transmembrane region" description="Helical" evidence="6">
    <location>
        <begin position="43"/>
        <end position="60"/>
    </location>
</feature>
<dbReference type="OrthoDB" id="3396203at2"/>
<dbReference type="RefSeq" id="WP_067471632.1">
    <property type="nucleotide sequence ID" value="NZ_CP015961.1"/>
</dbReference>
<keyword evidence="5 6" id="KW-0472">Membrane</keyword>
<keyword evidence="9" id="KW-1185">Reference proteome</keyword>
<proteinExistence type="predicted"/>
<evidence type="ECO:0000256" key="6">
    <source>
        <dbReference type="SAM" id="Phobius"/>
    </source>
</evidence>
<dbReference type="InterPro" id="IPR023845">
    <property type="entry name" value="DUF3817_TM"/>
</dbReference>
<dbReference type="NCBIfam" id="TIGR03954">
    <property type="entry name" value="integ_memb_HG"/>
    <property type="match status" value="1"/>
</dbReference>
<keyword evidence="4 6" id="KW-1133">Transmembrane helix</keyword>
<evidence type="ECO:0000256" key="3">
    <source>
        <dbReference type="ARBA" id="ARBA00022692"/>
    </source>
</evidence>
<feature type="domain" description="DUF3817" evidence="7">
    <location>
        <begin position="5"/>
        <end position="90"/>
    </location>
</feature>
<evidence type="ECO:0000256" key="1">
    <source>
        <dbReference type="ARBA" id="ARBA00004651"/>
    </source>
</evidence>
<accession>A0A173LNM9</accession>
<dbReference type="GO" id="GO:0005886">
    <property type="term" value="C:plasma membrane"/>
    <property type="evidence" value="ECO:0007669"/>
    <property type="project" value="UniProtKB-SubCell"/>
</dbReference>
<name>A0A173LNM9_9ACTN</name>
<evidence type="ECO:0000313" key="8">
    <source>
        <dbReference type="EMBL" id="ANI92312.1"/>
    </source>
</evidence>
<dbReference type="PANTHER" id="PTHR40077:SF1">
    <property type="entry name" value="MEMBRANE PROTEIN"/>
    <property type="match status" value="1"/>
</dbReference>
<gene>
    <name evidence="8" type="ORF">BJL86_1535</name>
</gene>
<evidence type="ECO:0000256" key="2">
    <source>
        <dbReference type="ARBA" id="ARBA00022475"/>
    </source>
</evidence>
<evidence type="ECO:0000256" key="4">
    <source>
        <dbReference type="ARBA" id="ARBA00022989"/>
    </source>
</evidence>
<reference evidence="8 9" key="1">
    <citation type="submission" date="2016-06" db="EMBL/GenBank/DDBJ databases">
        <title>Complete genome sequence of a saline-alkali tolerant type strain Dietzia timorensis ID05-A0528T.</title>
        <authorList>
            <person name="Wu X."/>
        </authorList>
    </citation>
    <scope>NUCLEOTIDE SEQUENCE [LARGE SCALE GENOMIC DNA]</scope>
    <source>
        <strain evidence="8 9">ID05-A0528</strain>
    </source>
</reference>
<feature type="transmembrane region" description="Helical" evidence="6">
    <location>
        <begin position="124"/>
        <end position="144"/>
    </location>
</feature>
<evidence type="ECO:0000256" key="5">
    <source>
        <dbReference type="ARBA" id="ARBA00023136"/>
    </source>
</evidence>